<dbReference type="EMBL" id="BMAO01026170">
    <property type="protein sequence ID" value="GFR07508.1"/>
    <property type="molecule type" value="Genomic_DNA"/>
</dbReference>
<accession>A0A8X6J2U4</accession>
<proteinExistence type="predicted"/>
<gene>
    <name evidence="1" type="ORF">TNCT_632051</name>
</gene>
<dbReference type="AlphaFoldDB" id="A0A8X6J2U4"/>
<name>A0A8X6J2U4_TRICU</name>
<dbReference type="Proteomes" id="UP000887116">
    <property type="component" value="Unassembled WGS sequence"/>
</dbReference>
<protein>
    <submittedName>
        <fullName evidence="1">Uncharacterized protein</fullName>
    </submittedName>
</protein>
<keyword evidence="2" id="KW-1185">Reference proteome</keyword>
<reference evidence="1" key="1">
    <citation type="submission" date="2020-07" db="EMBL/GenBank/DDBJ databases">
        <title>Multicomponent nature underlies the extraordinary mechanical properties of spider dragline silk.</title>
        <authorList>
            <person name="Kono N."/>
            <person name="Nakamura H."/>
            <person name="Mori M."/>
            <person name="Yoshida Y."/>
            <person name="Ohtoshi R."/>
            <person name="Malay A.D."/>
            <person name="Moran D.A.P."/>
            <person name="Tomita M."/>
            <person name="Numata K."/>
            <person name="Arakawa K."/>
        </authorList>
    </citation>
    <scope>NUCLEOTIDE SEQUENCE</scope>
</reference>
<evidence type="ECO:0000313" key="1">
    <source>
        <dbReference type="EMBL" id="GFR07508.1"/>
    </source>
</evidence>
<sequence length="179" mass="20674">MFFKCSISTLDSVKVIPVVDLVLQLWLLQNYLLKQIRLLVVDTDPGFRIRNIHCKFYFLIKEGSERIPFRIRCLIHLSPPAPVKLLVIAGTIETWDFTFRYIKWLRFTTLNGPDCSLEAESFNDSTCCGYGSWISRLRKLHHKVHSYNQERSESIPLQSRCPILLPPPGTVPPQALANF</sequence>
<comment type="caution">
    <text evidence="1">The sequence shown here is derived from an EMBL/GenBank/DDBJ whole genome shotgun (WGS) entry which is preliminary data.</text>
</comment>
<organism evidence="1 2">
    <name type="scientific">Trichonephila clavata</name>
    <name type="common">Joro spider</name>
    <name type="synonym">Nephila clavata</name>
    <dbReference type="NCBI Taxonomy" id="2740835"/>
    <lineage>
        <taxon>Eukaryota</taxon>
        <taxon>Metazoa</taxon>
        <taxon>Ecdysozoa</taxon>
        <taxon>Arthropoda</taxon>
        <taxon>Chelicerata</taxon>
        <taxon>Arachnida</taxon>
        <taxon>Araneae</taxon>
        <taxon>Araneomorphae</taxon>
        <taxon>Entelegynae</taxon>
        <taxon>Araneoidea</taxon>
        <taxon>Nephilidae</taxon>
        <taxon>Trichonephila</taxon>
    </lineage>
</organism>
<evidence type="ECO:0000313" key="2">
    <source>
        <dbReference type="Proteomes" id="UP000887116"/>
    </source>
</evidence>